<protein>
    <recommendedName>
        <fullName evidence="3">Cofilin</fullName>
    </recommendedName>
    <alternativeName>
        <fullName evidence="5">Actin-depolymerizing factor 1</fullName>
    </alternativeName>
</protein>
<keyword evidence="8" id="KW-1185">Reference proteome</keyword>
<dbReference type="CDD" id="cd11286">
    <property type="entry name" value="ADF_cofilin_like"/>
    <property type="match status" value="1"/>
</dbReference>
<dbReference type="GO" id="GO:0015629">
    <property type="term" value="C:actin cytoskeleton"/>
    <property type="evidence" value="ECO:0007669"/>
    <property type="project" value="InterPro"/>
</dbReference>
<comment type="similarity">
    <text evidence="2">Belongs to the actin-binding proteins ADF family.</text>
</comment>
<reference evidence="7" key="1">
    <citation type="submission" date="2015-10" db="EMBL/GenBank/DDBJ databases">
        <authorList>
            <person name="Regsiter A."/>
            <person name="william w."/>
        </authorList>
    </citation>
    <scope>NUCLEOTIDE SEQUENCE</scope>
    <source>
        <strain evidence="7">Montdore</strain>
    </source>
</reference>
<evidence type="ECO:0000256" key="1">
    <source>
        <dbReference type="ARBA" id="ARBA00004109"/>
    </source>
</evidence>
<feature type="domain" description="ADF-H" evidence="6">
    <location>
        <begin position="145"/>
        <end position="284"/>
    </location>
</feature>
<accession>A0A292PU53</accession>
<proteinExistence type="inferred from homology"/>
<comment type="subcellular location">
    <subcellularLocation>
        <location evidence="1">Nucleus matrix</location>
    </subcellularLocation>
</comment>
<dbReference type="Gene3D" id="3.40.20.10">
    <property type="entry name" value="Severin"/>
    <property type="match status" value="1"/>
</dbReference>
<evidence type="ECO:0000313" key="8">
    <source>
        <dbReference type="Proteomes" id="UP001412239"/>
    </source>
</evidence>
<dbReference type="SUPFAM" id="SSF55753">
    <property type="entry name" value="Actin depolymerizing proteins"/>
    <property type="match status" value="1"/>
</dbReference>
<dbReference type="InterPro" id="IPR017904">
    <property type="entry name" value="ADF/Cofilin"/>
</dbReference>
<dbReference type="GO" id="GO:0003779">
    <property type="term" value="F:actin binding"/>
    <property type="evidence" value="ECO:0007669"/>
    <property type="project" value="UniProtKB-KW"/>
</dbReference>
<dbReference type="PANTHER" id="PTHR11913">
    <property type="entry name" value="COFILIN-RELATED"/>
    <property type="match status" value="1"/>
</dbReference>
<dbReference type="GO" id="GO:0030042">
    <property type="term" value="P:actin filament depolymerization"/>
    <property type="evidence" value="ECO:0007669"/>
    <property type="project" value="InterPro"/>
</dbReference>
<dbReference type="EMBL" id="LN891061">
    <property type="protein sequence ID" value="CUS10000.1"/>
    <property type="molecule type" value="Genomic_DNA"/>
</dbReference>
<organism evidence="7 8">
    <name type="scientific">Tuber aestivum</name>
    <name type="common">summer truffle</name>
    <dbReference type="NCBI Taxonomy" id="59557"/>
    <lineage>
        <taxon>Eukaryota</taxon>
        <taxon>Fungi</taxon>
        <taxon>Dikarya</taxon>
        <taxon>Ascomycota</taxon>
        <taxon>Pezizomycotina</taxon>
        <taxon>Pezizomycetes</taxon>
        <taxon>Pezizales</taxon>
        <taxon>Tuberaceae</taxon>
        <taxon>Tuber</taxon>
    </lineage>
</organism>
<dbReference type="InterPro" id="IPR002108">
    <property type="entry name" value="ADF-H"/>
</dbReference>
<dbReference type="PROSITE" id="PS51263">
    <property type="entry name" value="ADF_H"/>
    <property type="match status" value="1"/>
</dbReference>
<dbReference type="GO" id="GO:0016363">
    <property type="term" value="C:nuclear matrix"/>
    <property type="evidence" value="ECO:0007669"/>
    <property type="project" value="UniProtKB-SubCell"/>
</dbReference>
<evidence type="ECO:0000256" key="4">
    <source>
        <dbReference type="ARBA" id="ARBA00023203"/>
    </source>
</evidence>
<evidence type="ECO:0000259" key="6">
    <source>
        <dbReference type="PROSITE" id="PS51263"/>
    </source>
</evidence>
<evidence type="ECO:0000313" key="7">
    <source>
        <dbReference type="EMBL" id="CUS10000.1"/>
    </source>
</evidence>
<dbReference type="AlphaFoldDB" id="A0A292PU53"/>
<evidence type="ECO:0000256" key="2">
    <source>
        <dbReference type="ARBA" id="ARBA00006844"/>
    </source>
</evidence>
<evidence type="ECO:0000256" key="5">
    <source>
        <dbReference type="ARBA" id="ARBA00032427"/>
    </source>
</evidence>
<keyword evidence="4" id="KW-0009">Actin-binding</keyword>
<evidence type="ECO:0000256" key="3">
    <source>
        <dbReference type="ARBA" id="ARBA00015630"/>
    </source>
</evidence>
<dbReference type="InterPro" id="IPR029006">
    <property type="entry name" value="ADF-H/Gelsolin-like_dom_sf"/>
</dbReference>
<gene>
    <name evidence="7" type="ORF">GSTUAT00005930001</name>
</gene>
<sequence>MFTENRCYKRKEKKIQDGEKGLESLGMRAPEWGATAALRVSHARNSVQDSERTITLCPRCGGLGDKEKEVGGVLMRSVDIPCPSASQPGVVTPPASHFLSLTYFPLPRPPNKHPGEPKFYQPHLHLQIEKTLQVLTYLPIMSRSGIGLAEEVTEYFQELKLGKKHAYVLYKISDDNRSIVVEKRGEKDALKKPEAQYDDFIESLPSDQCRYAIYDFTYDLPNGEGTRNKIIFFAWSPDTAKVKNKMIYASSKDALRRALTGVPTEIQGTEFSEISFDAVLEKCGAKKTTVS</sequence>
<dbReference type="Pfam" id="PF00241">
    <property type="entry name" value="Cofilin_ADF"/>
    <property type="match status" value="1"/>
</dbReference>
<dbReference type="SMART" id="SM00102">
    <property type="entry name" value="ADF"/>
    <property type="match status" value="1"/>
</dbReference>
<name>A0A292PU53_9PEZI</name>
<dbReference type="Proteomes" id="UP001412239">
    <property type="component" value="Unassembled WGS sequence"/>
</dbReference>